<dbReference type="EMBL" id="JAAXYO010000089">
    <property type="protein sequence ID" value="MBU2787923.1"/>
    <property type="molecule type" value="Genomic_DNA"/>
</dbReference>
<gene>
    <name evidence="1" type="ORF">HFQ13_06850</name>
</gene>
<accession>A0AAE3CJJ5</accession>
<dbReference type="Pfam" id="PF02620">
    <property type="entry name" value="YceD"/>
    <property type="match status" value="1"/>
</dbReference>
<dbReference type="RefSeq" id="WP_215873214.1">
    <property type="nucleotide sequence ID" value="NZ_JAAXYO010000089.1"/>
</dbReference>
<reference evidence="1" key="1">
    <citation type="journal article" date="2021" name="ISME J.">
        <title>Genomic evolution of the class Acidithiobacillia: deep-branching Proteobacteria living in extreme acidic conditions.</title>
        <authorList>
            <person name="Moya-Beltran A."/>
            <person name="Beard S."/>
            <person name="Rojas-Villalobos C."/>
            <person name="Issotta F."/>
            <person name="Gallardo Y."/>
            <person name="Ulloa R."/>
            <person name="Giaveno A."/>
            <person name="Degli Esposti M."/>
            <person name="Johnson D.B."/>
            <person name="Quatrini R."/>
        </authorList>
    </citation>
    <scope>NUCLEOTIDE SEQUENCE</scope>
    <source>
        <strain evidence="1">VAN18-1</strain>
    </source>
</reference>
<dbReference type="AlphaFoldDB" id="A0AAE3CJJ5"/>
<sequence length="155" mass="16953">MIAAHVSTLLISRVSEAGDQLLGEPDFARWARLLQAVQRLDLVTVDLRLQRRGRVLLVDGELRLQGLLRCERCLGDMPCDIRQDVRVGVADTEGALAAIDAERELVMAADGKLAVQDWLEEEALLALPLLPRCMEWSSGICPVSGIEVPSLGANQ</sequence>
<comment type="caution">
    <text evidence="1">The sequence shown here is derived from an EMBL/GenBank/DDBJ whole genome shotgun (WGS) entry which is preliminary data.</text>
</comment>
<proteinExistence type="predicted"/>
<dbReference type="InterPro" id="IPR003772">
    <property type="entry name" value="YceD"/>
</dbReference>
<keyword evidence="2" id="KW-1185">Reference proteome</keyword>
<name>A0AAE3CJJ5_9PROT</name>
<evidence type="ECO:0000313" key="2">
    <source>
        <dbReference type="Proteomes" id="UP001197378"/>
    </source>
</evidence>
<organism evidence="1 2">
    <name type="scientific">Igneacidithiobacillus copahuensis</name>
    <dbReference type="NCBI Taxonomy" id="2724909"/>
    <lineage>
        <taxon>Bacteria</taxon>
        <taxon>Pseudomonadati</taxon>
        <taxon>Pseudomonadota</taxon>
        <taxon>Acidithiobacillia</taxon>
        <taxon>Acidithiobacillales</taxon>
        <taxon>Acidithiobacillaceae</taxon>
        <taxon>Igneacidithiobacillus</taxon>
    </lineage>
</organism>
<dbReference type="Proteomes" id="UP001197378">
    <property type="component" value="Unassembled WGS sequence"/>
</dbReference>
<evidence type="ECO:0000313" key="1">
    <source>
        <dbReference type="EMBL" id="MBU2787923.1"/>
    </source>
</evidence>
<evidence type="ECO:0008006" key="3">
    <source>
        <dbReference type="Google" id="ProtNLM"/>
    </source>
</evidence>
<protein>
    <recommendedName>
        <fullName evidence="3">23S rRNA accumulation protein YceD</fullName>
    </recommendedName>
</protein>